<dbReference type="InterPro" id="IPR032179">
    <property type="entry name" value="Cry22Aa_Ig-like"/>
</dbReference>
<evidence type="ECO:0008006" key="5">
    <source>
        <dbReference type="Google" id="ProtNLM"/>
    </source>
</evidence>
<dbReference type="RefSeq" id="WP_409966281.1">
    <property type="nucleotide sequence ID" value="NZ_CP144143.1"/>
</dbReference>
<proteinExistence type="predicted"/>
<dbReference type="InterPro" id="IPR032180">
    <property type="entry name" value="BT_2262-like_C"/>
</dbReference>
<accession>A0ABZ2EH01</accession>
<gene>
    <name evidence="3" type="ORF">PIECOFPK_00161</name>
</gene>
<dbReference type="EMBL" id="CP144143">
    <property type="protein sequence ID" value="WWC82458.1"/>
    <property type="molecule type" value="Genomic_DNA"/>
</dbReference>
<dbReference type="Gene3D" id="2.60.40.10">
    <property type="entry name" value="Immunoglobulins"/>
    <property type="match status" value="1"/>
</dbReference>
<feature type="domain" description="Pesticidal crystal protein Cry22Aa Ig-like" evidence="1">
    <location>
        <begin position="38"/>
        <end position="107"/>
    </location>
</feature>
<feature type="domain" description="BT-2262-like C-terminal" evidence="2">
    <location>
        <begin position="130"/>
        <end position="219"/>
    </location>
</feature>
<reference evidence="4" key="1">
    <citation type="submission" date="2024-01" db="EMBL/GenBank/DDBJ databases">
        <title>Mycovorax composti gen. nov. sp. nov., a member of the family Chitinophagaceae isolated from button mushroom compost.</title>
        <authorList>
            <person name="Thai M."/>
            <person name="Bell T.L."/>
            <person name="Kertesz M.A."/>
        </authorList>
    </citation>
    <scope>NUCLEOTIDE SEQUENCE [LARGE SCALE GENOMIC DNA]</scope>
    <source>
        <strain evidence="4">C216</strain>
    </source>
</reference>
<evidence type="ECO:0000313" key="3">
    <source>
        <dbReference type="EMBL" id="WWC82458.1"/>
    </source>
</evidence>
<dbReference type="InterPro" id="IPR013783">
    <property type="entry name" value="Ig-like_fold"/>
</dbReference>
<name>A0ABZ2EH01_9BACT</name>
<protein>
    <recommendedName>
        <fullName evidence="5">Pesticidal crystal protein Cry22Aa Ig-like domain-containing protein</fullName>
    </recommendedName>
</protein>
<evidence type="ECO:0000313" key="4">
    <source>
        <dbReference type="Proteomes" id="UP001321305"/>
    </source>
</evidence>
<organism evidence="3 4">
    <name type="scientific">Mycovorax composti</name>
    <dbReference type="NCBI Taxonomy" id="2962693"/>
    <lineage>
        <taxon>Bacteria</taxon>
        <taxon>Pseudomonadati</taxon>
        <taxon>Bacteroidota</taxon>
        <taxon>Chitinophagia</taxon>
        <taxon>Chitinophagales</taxon>
        <taxon>Chitinophagaceae</taxon>
        <taxon>Mycovorax</taxon>
    </lineage>
</organism>
<dbReference type="Pfam" id="PF16403">
    <property type="entry name" value="Bact_surface_Ig-like"/>
    <property type="match status" value="1"/>
</dbReference>
<dbReference type="Pfam" id="PF16404">
    <property type="entry name" value="BT_2262-like_C"/>
    <property type="match status" value="1"/>
</dbReference>
<dbReference type="PROSITE" id="PS51257">
    <property type="entry name" value="PROKAR_LIPOPROTEIN"/>
    <property type="match status" value="1"/>
</dbReference>
<sequence>MKKILSILSIFTLSILTMTSCKKDSKGVSFITTYADMELEGPSTLFWQLNEPYVDPGCTAMEGDIDLTDQITVKSNVNTAKGGVYTVTYSVNNSDGFPASVSRTVVVCDKNAPLNGYYESRITFYNTDAGTTANRGPYTLLVFGVGGDDYYVQDLLGRWYDVGSGYGAAYAGPGVIRLKGDNTFELISSENLGFSGESAPVFFDESTYDPATKTIKLNTIMGDVEYLLFEVTLSNPSPLFEE</sequence>
<evidence type="ECO:0000259" key="1">
    <source>
        <dbReference type="Pfam" id="PF16403"/>
    </source>
</evidence>
<evidence type="ECO:0000259" key="2">
    <source>
        <dbReference type="Pfam" id="PF16404"/>
    </source>
</evidence>
<dbReference type="Proteomes" id="UP001321305">
    <property type="component" value="Chromosome"/>
</dbReference>
<keyword evidence="4" id="KW-1185">Reference proteome</keyword>